<evidence type="ECO:0000313" key="1">
    <source>
        <dbReference type="EMBL" id="OGY23079.1"/>
    </source>
</evidence>
<gene>
    <name evidence="1" type="ORF">A2172_05215</name>
</gene>
<organism evidence="1 2">
    <name type="scientific">Candidatus Woykebacteria bacterium RBG_13_40_15</name>
    <dbReference type="NCBI Taxonomy" id="1802593"/>
    <lineage>
        <taxon>Bacteria</taxon>
        <taxon>Candidatus Woykeibacteriota</taxon>
    </lineage>
</organism>
<dbReference type="AlphaFoldDB" id="A0A1G1W5Z2"/>
<protein>
    <recommendedName>
        <fullName evidence="3">Polyketide cyclase</fullName>
    </recommendedName>
</protein>
<dbReference type="InterPro" id="IPR019587">
    <property type="entry name" value="Polyketide_cyclase/dehydratase"/>
</dbReference>
<dbReference type="SUPFAM" id="SSF55961">
    <property type="entry name" value="Bet v1-like"/>
    <property type="match status" value="1"/>
</dbReference>
<evidence type="ECO:0008006" key="3">
    <source>
        <dbReference type="Google" id="ProtNLM"/>
    </source>
</evidence>
<dbReference type="Pfam" id="PF10604">
    <property type="entry name" value="Polyketide_cyc2"/>
    <property type="match status" value="1"/>
</dbReference>
<name>A0A1G1W5Z2_9BACT</name>
<dbReference type="EMBL" id="MHCP01000029">
    <property type="protein sequence ID" value="OGY23079.1"/>
    <property type="molecule type" value="Genomic_DNA"/>
</dbReference>
<comment type="caution">
    <text evidence="1">The sequence shown here is derived from an EMBL/GenBank/DDBJ whole genome shotgun (WGS) entry which is preliminary data.</text>
</comment>
<dbReference type="Proteomes" id="UP000176631">
    <property type="component" value="Unassembled WGS sequence"/>
</dbReference>
<dbReference type="STRING" id="1802593.A2172_05215"/>
<evidence type="ECO:0000313" key="2">
    <source>
        <dbReference type="Proteomes" id="UP000176631"/>
    </source>
</evidence>
<proteinExistence type="predicted"/>
<accession>A0A1G1W5Z2</accession>
<reference evidence="1 2" key="1">
    <citation type="journal article" date="2016" name="Nat. Commun.">
        <title>Thousands of microbial genomes shed light on interconnected biogeochemical processes in an aquifer system.</title>
        <authorList>
            <person name="Anantharaman K."/>
            <person name="Brown C.T."/>
            <person name="Hug L.A."/>
            <person name="Sharon I."/>
            <person name="Castelle C.J."/>
            <person name="Probst A.J."/>
            <person name="Thomas B.C."/>
            <person name="Singh A."/>
            <person name="Wilkins M.J."/>
            <person name="Karaoz U."/>
            <person name="Brodie E.L."/>
            <person name="Williams K.H."/>
            <person name="Hubbard S.S."/>
            <person name="Banfield J.F."/>
        </authorList>
    </citation>
    <scope>NUCLEOTIDE SEQUENCE [LARGE SCALE GENOMIC DNA]</scope>
</reference>
<dbReference type="InterPro" id="IPR023393">
    <property type="entry name" value="START-like_dom_sf"/>
</dbReference>
<dbReference type="Gene3D" id="3.30.530.20">
    <property type="match status" value="1"/>
</dbReference>
<sequence length="129" mass="15050">MRDKKLTIKINRSPKEIFAFTLNPANTPKWIDSIAAEETNERPVKVGTIYKNQSKSGVWSEYIVTEFKENGMFVLNKKESTYHVRYTLKPLAKDVTELEYYEWVDKGELEDPFTLEVLEKLKKVLEDSG</sequence>